<reference evidence="13 14" key="1">
    <citation type="submission" date="2024-07" db="EMBL/GenBank/DDBJ databases">
        <title>Luteimonas salilacus sp. nov., isolated from the shore soil of Salt Lake in Tibet of China.</title>
        <authorList>
            <person name="Zhang X."/>
            <person name="Li A."/>
        </authorList>
    </citation>
    <scope>NUCLEOTIDE SEQUENCE [LARGE SCALE GENOMIC DNA]</scope>
    <source>
        <strain evidence="13 14">B3-2-R+30</strain>
    </source>
</reference>
<dbReference type="SUPFAM" id="SSF56935">
    <property type="entry name" value="Porins"/>
    <property type="match status" value="1"/>
</dbReference>
<evidence type="ECO:0000259" key="11">
    <source>
        <dbReference type="Pfam" id="PF00593"/>
    </source>
</evidence>
<evidence type="ECO:0000256" key="4">
    <source>
        <dbReference type="ARBA" id="ARBA00022692"/>
    </source>
</evidence>
<dbReference type="InterPro" id="IPR012910">
    <property type="entry name" value="Plug_dom"/>
</dbReference>
<dbReference type="InterPro" id="IPR037066">
    <property type="entry name" value="Plug_dom_sf"/>
</dbReference>
<protein>
    <submittedName>
        <fullName evidence="13">TonB-dependent receptor</fullName>
    </submittedName>
</protein>
<feature type="compositionally biased region" description="Polar residues" evidence="10">
    <location>
        <begin position="671"/>
        <end position="680"/>
    </location>
</feature>
<dbReference type="InterPro" id="IPR000531">
    <property type="entry name" value="Beta-barrel_TonB"/>
</dbReference>
<name>A0ABV4HPL3_9GAMM</name>
<keyword evidence="4 8" id="KW-0812">Transmembrane</keyword>
<keyword evidence="13" id="KW-0675">Receptor</keyword>
<dbReference type="EMBL" id="JBFWIC010000009">
    <property type="protein sequence ID" value="MEZ0474667.1"/>
    <property type="molecule type" value="Genomic_DNA"/>
</dbReference>
<accession>A0ABV4HPL3</accession>
<evidence type="ECO:0000256" key="9">
    <source>
        <dbReference type="RuleBase" id="RU003357"/>
    </source>
</evidence>
<dbReference type="PROSITE" id="PS52016">
    <property type="entry name" value="TONB_DEPENDENT_REC_3"/>
    <property type="match status" value="1"/>
</dbReference>
<dbReference type="Gene3D" id="2.40.170.20">
    <property type="entry name" value="TonB-dependent receptor, beta-barrel domain"/>
    <property type="match status" value="1"/>
</dbReference>
<evidence type="ECO:0000256" key="6">
    <source>
        <dbReference type="ARBA" id="ARBA00023136"/>
    </source>
</evidence>
<feature type="region of interest" description="Disordered" evidence="10">
    <location>
        <begin position="655"/>
        <end position="684"/>
    </location>
</feature>
<comment type="subcellular location">
    <subcellularLocation>
        <location evidence="1 8">Cell outer membrane</location>
        <topology evidence="1 8">Multi-pass membrane protein</topology>
    </subcellularLocation>
</comment>
<dbReference type="Gene3D" id="2.170.130.10">
    <property type="entry name" value="TonB-dependent receptor, plug domain"/>
    <property type="match status" value="1"/>
</dbReference>
<comment type="caution">
    <text evidence="13">The sequence shown here is derived from an EMBL/GenBank/DDBJ whole genome shotgun (WGS) entry which is preliminary data.</text>
</comment>
<evidence type="ECO:0000256" key="2">
    <source>
        <dbReference type="ARBA" id="ARBA00022448"/>
    </source>
</evidence>
<feature type="domain" description="TonB-dependent receptor plug" evidence="12">
    <location>
        <begin position="38"/>
        <end position="150"/>
    </location>
</feature>
<evidence type="ECO:0000256" key="3">
    <source>
        <dbReference type="ARBA" id="ARBA00022452"/>
    </source>
</evidence>
<evidence type="ECO:0000256" key="5">
    <source>
        <dbReference type="ARBA" id="ARBA00023077"/>
    </source>
</evidence>
<evidence type="ECO:0000256" key="8">
    <source>
        <dbReference type="PROSITE-ProRule" id="PRU01360"/>
    </source>
</evidence>
<keyword evidence="5 9" id="KW-0798">TonB box</keyword>
<proteinExistence type="inferred from homology"/>
<dbReference type="Pfam" id="PF00593">
    <property type="entry name" value="TonB_dep_Rec_b-barrel"/>
    <property type="match status" value="1"/>
</dbReference>
<feature type="region of interest" description="Disordered" evidence="10">
    <location>
        <begin position="517"/>
        <end position="536"/>
    </location>
</feature>
<feature type="domain" description="TonB-dependent receptor-like beta-barrel" evidence="11">
    <location>
        <begin position="378"/>
        <end position="914"/>
    </location>
</feature>
<keyword evidence="14" id="KW-1185">Reference proteome</keyword>
<evidence type="ECO:0000313" key="14">
    <source>
        <dbReference type="Proteomes" id="UP001566331"/>
    </source>
</evidence>
<dbReference type="Proteomes" id="UP001566331">
    <property type="component" value="Unassembled WGS sequence"/>
</dbReference>
<dbReference type="InterPro" id="IPR036942">
    <property type="entry name" value="Beta-barrel_TonB_sf"/>
</dbReference>
<evidence type="ECO:0000256" key="1">
    <source>
        <dbReference type="ARBA" id="ARBA00004571"/>
    </source>
</evidence>
<keyword evidence="2 8" id="KW-0813">Transport</keyword>
<evidence type="ECO:0000256" key="10">
    <source>
        <dbReference type="SAM" id="MobiDB-lite"/>
    </source>
</evidence>
<dbReference type="InterPro" id="IPR039426">
    <property type="entry name" value="TonB-dep_rcpt-like"/>
</dbReference>
<organism evidence="13 14">
    <name type="scientific">Luteimonas salinilitoris</name>
    <dbReference type="NCBI Taxonomy" id="3237697"/>
    <lineage>
        <taxon>Bacteria</taxon>
        <taxon>Pseudomonadati</taxon>
        <taxon>Pseudomonadota</taxon>
        <taxon>Gammaproteobacteria</taxon>
        <taxon>Lysobacterales</taxon>
        <taxon>Lysobacteraceae</taxon>
        <taxon>Luteimonas</taxon>
    </lineage>
</organism>
<feature type="region of interest" description="Disordered" evidence="10">
    <location>
        <begin position="1"/>
        <end position="21"/>
    </location>
</feature>
<keyword evidence="6 8" id="KW-0472">Membrane</keyword>
<gene>
    <name evidence="13" type="ORF">AB6713_08550</name>
</gene>
<dbReference type="PANTHER" id="PTHR47234">
    <property type="match status" value="1"/>
</dbReference>
<sequence length="950" mass="103175">MAMTPAIGSAQEQASASDATTLDRIEVTGSRIRQVDLETAQPVLQITREDLQNQGYSSVADILENITSAGSPAISRASPLSSGEAVGGTYIDLRNLGPERTLVLVNGRRLGITTGGLQDVSAIPTSMVERIEVLKDGASTIYGSDAVAGVINIITRRNFDGAEASAYYGQWGEGDGEVERYDIVVGSTGERTSLTFGAEYAKESPVFAPDRWFSRDTFPTGPNSAPIPGGASGARKEGQFNFNGVNYTLRRDVPNLDPTDFASYRPVDPALDQTYPGEQSTVYSGIERKSAFMNAIVDITDNISFETDLLYSDRDSYARNAGYPFQSAAFANSAGGLSEDSFFNPVGEAVSYIRRGWEVPREVLNSLTTYRISNTVRGSFDFGDSRFFDWDVGHLYNQNKGVQISTGNLNTLNVARATGASFRNADGMLQCGTPDNPITLGTGPNACTPWNPLIPFGYDAENSLADPNVQAYLYKPGQALSETETRAYFANISGTLFTLPAGDLGVAVGVEHRKESGSFSPDALAQTGDSTDLAAGPTGGSYSLDEIYAELQIPLLADVPFAQELTLNLASRYSDYDTFGDTTNSKAGFTWKPIESLLVRGTWSQGFRAPSVNDLFGGESQSFEFYADPCDSVYGIAAGSERCLADVPADFRQRANTPDGFSESREDQSDRAFTSGSNPGLTPEESVSKTLGLVYSPSFAQGLNVALDWWNIRIDNTIIGDLPTSVLDDCYVRGIESRCSDPTGSRFTRDENGVITSFFYAGINAGYQETEGYDLDVNYSMDTDYGLFRLSWLNTYVSKNELKQDNDDAIPPEQRNAFSGGAGINFRLRSNASLTWELGDVGVTWTTRYFSGVKESCLSVADYPELCTDPDYTAPDLDGAISPQNRVGSNTFHDVQVRWNAPWNATVSVGANNVFEHYSAPMYSNPASGSAYYGGYDIGRFMYMQYQQRF</sequence>
<dbReference type="PANTHER" id="PTHR47234:SF2">
    <property type="entry name" value="TONB-DEPENDENT RECEPTOR"/>
    <property type="match status" value="1"/>
</dbReference>
<evidence type="ECO:0000256" key="7">
    <source>
        <dbReference type="ARBA" id="ARBA00023237"/>
    </source>
</evidence>
<comment type="similarity">
    <text evidence="8 9">Belongs to the TonB-dependent receptor family.</text>
</comment>
<keyword evidence="7 8" id="KW-0998">Cell outer membrane</keyword>
<keyword evidence="3 8" id="KW-1134">Transmembrane beta strand</keyword>
<evidence type="ECO:0000313" key="13">
    <source>
        <dbReference type="EMBL" id="MEZ0474667.1"/>
    </source>
</evidence>
<feature type="compositionally biased region" description="Polar residues" evidence="10">
    <location>
        <begin position="10"/>
        <end position="20"/>
    </location>
</feature>
<evidence type="ECO:0000259" key="12">
    <source>
        <dbReference type="Pfam" id="PF07715"/>
    </source>
</evidence>
<dbReference type="Pfam" id="PF07715">
    <property type="entry name" value="Plug"/>
    <property type="match status" value="1"/>
</dbReference>